<keyword evidence="1" id="KW-0472">Membrane</keyword>
<sequence>MRTCCPAVSISFSFFFSPLNIQHVNVHKLFLDTACKYRVYIPSRRYVVCVGSKDCVERLKPNLTYKSWLYSSSVLCGFSQKSLVLGEGYKVLAVVDLLSLLTSFRCSANWAGTQCERPAPKSSRSDNTRSIAIIVPLVLLVILIVTVVAGVFICRRRQRGKRVQRQPMTNGGINVEIGNPSYNMYEVDHDNHADAGSLLRPNFTLDPHKPMNYSNPVYAKIYMDGQNCRKPVINIDERRELLPKKLEGTIHETAA</sequence>
<proteinExistence type="predicted"/>
<organism evidence="2 3">
    <name type="scientific">Myripristis murdjan</name>
    <name type="common">pinecone soldierfish</name>
    <dbReference type="NCBI Taxonomy" id="586833"/>
    <lineage>
        <taxon>Eukaryota</taxon>
        <taxon>Metazoa</taxon>
        <taxon>Chordata</taxon>
        <taxon>Craniata</taxon>
        <taxon>Vertebrata</taxon>
        <taxon>Euteleostomi</taxon>
        <taxon>Actinopterygii</taxon>
        <taxon>Neopterygii</taxon>
        <taxon>Teleostei</taxon>
        <taxon>Neoteleostei</taxon>
        <taxon>Acanthomorphata</taxon>
        <taxon>Holocentriformes</taxon>
        <taxon>Holocentridae</taxon>
        <taxon>Myripristis</taxon>
    </lineage>
</organism>
<dbReference type="Proteomes" id="UP000472263">
    <property type="component" value="Chromosome 21"/>
</dbReference>
<dbReference type="AlphaFoldDB" id="A0A668ADB2"/>
<reference evidence="2" key="1">
    <citation type="submission" date="2019-06" db="EMBL/GenBank/DDBJ databases">
        <authorList>
            <consortium name="Wellcome Sanger Institute Data Sharing"/>
        </authorList>
    </citation>
    <scope>NUCLEOTIDE SEQUENCE [LARGE SCALE GENOMIC DNA]</scope>
</reference>
<reference evidence="2" key="2">
    <citation type="submission" date="2025-08" db="UniProtKB">
        <authorList>
            <consortium name="Ensembl"/>
        </authorList>
    </citation>
    <scope>IDENTIFICATION</scope>
</reference>
<keyword evidence="1" id="KW-1133">Transmembrane helix</keyword>
<accession>A0A668ADB2</accession>
<evidence type="ECO:0000256" key="1">
    <source>
        <dbReference type="SAM" id="Phobius"/>
    </source>
</evidence>
<dbReference type="Ensembl" id="ENSMMDT00005046812.1">
    <property type="protein sequence ID" value="ENSMMDP00005045909.1"/>
    <property type="gene ID" value="ENSMMDG00005021030.1"/>
</dbReference>
<evidence type="ECO:0000313" key="3">
    <source>
        <dbReference type="Proteomes" id="UP000472263"/>
    </source>
</evidence>
<reference evidence="2" key="3">
    <citation type="submission" date="2025-09" db="UniProtKB">
        <authorList>
            <consortium name="Ensembl"/>
        </authorList>
    </citation>
    <scope>IDENTIFICATION</scope>
</reference>
<dbReference type="CDD" id="cd12087">
    <property type="entry name" value="TM_EGFR-like"/>
    <property type="match status" value="1"/>
</dbReference>
<dbReference type="GeneTree" id="ENSGT00940000166603"/>
<name>A0A668ADB2_9TELE</name>
<protein>
    <submittedName>
        <fullName evidence="2">Uncharacterized protein</fullName>
    </submittedName>
</protein>
<evidence type="ECO:0000313" key="2">
    <source>
        <dbReference type="Ensembl" id="ENSMMDP00005045909.1"/>
    </source>
</evidence>
<keyword evidence="1" id="KW-0812">Transmembrane</keyword>
<feature type="transmembrane region" description="Helical" evidence="1">
    <location>
        <begin position="131"/>
        <end position="154"/>
    </location>
</feature>
<keyword evidence="3" id="KW-1185">Reference proteome</keyword>